<feature type="domain" description="FAD dependent oxidoreductase" evidence="1">
    <location>
        <begin position="7"/>
        <end position="126"/>
    </location>
</feature>
<evidence type="ECO:0000313" key="3">
    <source>
        <dbReference type="Proteomes" id="UP000747399"/>
    </source>
</evidence>
<dbReference type="InterPro" id="IPR006076">
    <property type="entry name" value="FAD-dep_OxRdtase"/>
</dbReference>
<proteinExistence type="predicted"/>
<dbReference type="PANTHER" id="PTHR13847:SF281">
    <property type="entry name" value="FAD DEPENDENT OXIDOREDUCTASE DOMAIN-CONTAINING PROTEIN"/>
    <property type="match status" value="1"/>
</dbReference>
<dbReference type="Gene3D" id="3.50.50.60">
    <property type="entry name" value="FAD/NAD(P)-binding domain"/>
    <property type="match status" value="1"/>
</dbReference>
<dbReference type="AlphaFoldDB" id="A0A8J4F134"/>
<sequence>ARANWWSTEDIYHYIRLQPGDVDGKQPYDVLLVGGGDHQTGQYPSKYSDSWEALAAFARARWPQAGEVLYRWSGQVYEPIDLLGLYGLDPLNPVNAISNVKRYIATGDSGQGMTGSAIAALILADLISARPHPWADLYSPSRITSALNISSLEDLGSEAAATARGLADTVLPRSALGLMGHSQAEHLKPGGPLEVSVLERKAPRPPSLSRYYFFLLIALYLYC</sequence>
<gene>
    <name evidence="2" type="ORF">Vafri_10757</name>
</gene>
<dbReference type="InterPro" id="IPR036188">
    <property type="entry name" value="FAD/NAD-bd_sf"/>
</dbReference>
<dbReference type="Proteomes" id="UP000747399">
    <property type="component" value="Unassembled WGS sequence"/>
</dbReference>
<accession>A0A8J4F134</accession>
<reference evidence="2" key="1">
    <citation type="journal article" date="2021" name="Proc. Natl. Acad. Sci. U.S.A.">
        <title>Three genomes in the algal genus Volvox reveal the fate of a haploid sex-determining region after a transition to homothallism.</title>
        <authorList>
            <person name="Yamamoto K."/>
            <person name="Hamaji T."/>
            <person name="Kawai-Toyooka H."/>
            <person name="Matsuzaki R."/>
            <person name="Takahashi F."/>
            <person name="Nishimura Y."/>
            <person name="Kawachi M."/>
            <person name="Noguchi H."/>
            <person name="Minakuchi Y."/>
            <person name="Umen J.G."/>
            <person name="Toyoda A."/>
            <person name="Nozaki H."/>
        </authorList>
    </citation>
    <scope>NUCLEOTIDE SEQUENCE</scope>
    <source>
        <strain evidence="2">NIES-3780</strain>
    </source>
</reference>
<feature type="non-terminal residue" evidence="2">
    <location>
        <position position="1"/>
    </location>
</feature>
<dbReference type="PANTHER" id="PTHR13847">
    <property type="entry name" value="SARCOSINE DEHYDROGENASE-RELATED"/>
    <property type="match status" value="1"/>
</dbReference>
<comment type="caution">
    <text evidence="2">The sequence shown here is derived from an EMBL/GenBank/DDBJ whole genome shotgun (WGS) entry which is preliminary data.</text>
</comment>
<dbReference type="GO" id="GO:0005737">
    <property type="term" value="C:cytoplasm"/>
    <property type="evidence" value="ECO:0007669"/>
    <property type="project" value="TreeGrafter"/>
</dbReference>
<dbReference type="Gene3D" id="3.30.9.10">
    <property type="entry name" value="D-Amino Acid Oxidase, subunit A, domain 2"/>
    <property type="match status" value="1"/>
</dbReference>
<dbReference type="Pfam" id="PF01266">
    <property type="entry name" value="DAO"/>
    <property type="match status" value="1"/>
</dbReference>
<keyword evidence="3" id="KW-1185">Reference proteome</keyword>
<organism evidence="2 3">
    <name type="scientific">Volvox africanus</name>
    <dbReference type="NCBI Taxonomy" id="51714"/>
    <lineage>
        <taxon>Eukaryota</taxon>
        <taxon>Viridiplantae</taxon>
        <taxon>Chlorophyta</taxon>
        <taxon>core chlorophytes</taxon>
        <taxon>Chlorophyceae</taxon>
        <taxon>CS clade</taxon>
        <taxon>Chlamydomonadales</taxon>
        <taxon>Volvocaceae</taxon>
        <taxon>Volvox</taxon>
    </lineage>
</organism>
<name>A0A8J4F134_9CHLO</name>
<evidence type="ECO:0000313" key="2">
    <source>
        <dbReference type="EMBL" id="GIL55240.1"/>
    </source>
</evidence>
<evidence type="ECO:0000259" key="1">
    <source>
        <dbReference type="Pfam" id="PF01266"/>
    </source>
</evidence>
<dbReference type="EMBL" id="BNCO01000020">
    <property type="protein sequence ID" value="GIL55240.1"/>
    <property type="molecule type" value="Genomic_DNA"/>
</dbReference>
<protein>
    <recommendedName>
        <fullName evidence="1">FAD dependent oxidoreductase domain-containing protein</fullName>
    </recommendedName>
</protein>